<keyword evidence="3" id="KW-0804">Transcription</keyword>
<organism evidence="5 6">
    <name type="scientific">Haloferula chungangensis</name>
    <dbReference type="NCBI Taxonomy" id="1048331"/>
    <lineage>
        <taxon>Bacteria</taxon>
        <taxon>Pseudomonadati</taxon>
        <taxon>Verrucomicrobiota</taxon>
        <taxon>Verrucomicrobiia</taxon>
        <taxon>Verrucomicrobiales</taxon>
        <taxon>Verrucomicrobiaceae</taxon>
        <taxon>Haloferula</taxon>
    </lineage>
</organism>
<dbReference type="GO" id="GO:0003677">
    <property type="term" value="F:DNA binding"/>
    <property type="evidence" value="ECO:0007669"/>
    <property type="project" value="UniProtKB-KW"/>
</dbReference>
<evidence type="ECO:0000256" key="2">
    <source>
        <dbReference type="ARBA" id="ARBA00023125"/>
    </source>
</evidence>
<dbReference type="PROSITE" id="PS51000">
    <property type="entry name" value="HTH_DEOR_2"/>
    <property type="match status" value="1"/>
</dbReference>
<dbReference type="Pfam" id="PF00455">
    <property type="entry name" value="DeoRC"/>
    <property type="match status" value="1"/>
</dbReference>
<dbReference type="SUPFAM" id="SSF100950">
    <property type="entry name" value="NagB/RpiA/CoA transferase-like"/>
    <property type="match status" value="1"/>
</dbReference>
<feature type="domain" description="HTH deoR-type" evidence="4">
    <location>
        <begin position="3"/>
        <end position="58"/>
    </location>
</feature>
<evidence type="ECO:0000256" key="3">
    <source>
        <dbReference type="ARBA" id="ARBA00023163"/>
    </source>
</evidence>
<dbReference type="RefSeq" id="WP_379707969.1">
    <property type="nucleotide sequence ID" value="NZ_JBHTBS010000001.1"/>
</dbReference>
<dbReference type="Pfam" id="PF08220">
    <property type="entry name" value="HTH_DeoR"/>
    <property type="match status" value="1"/>
</dbReference>
<keyword evidence="1" id="KW-0805">Transcription regulation</keyword>
<dbReference type="InterPro" id="IPR050313">
    <property type="entry name" value="Carb_Metab_HTH_regulators"/>
</dbReference>
<dbReference type="InterPro" id="IPR037171">
    <property type="entry name" value="NagB/RpiA_transferase-like"/>
</dbReference>
<dbReference type="InterPro" id="IPR036388">
    <property type="entry name" value="WH-like_DNA-bd_sf"/>
</dbReference>
<dbReference type="Proteomes" id="UP001596472">
    <property type="component" value="Unassembled WGS sequence"/>
</dbReference>
<gene>
    <name evidence="5" type="ORF">ACFQY0_00545</name>
</gene>
<name>A0ABW2L1U5_9BACT</name>
<dbReference type="SMART" id="SM01134">
    <property type="entry name" value="DeoRC"/>
    <property type="match status" value="1"/>
</dbReference>
<evidence type="ECO:0000313" key="6">
    <source>
        <dbReference type="Proteomes" id="UP001596472"/>
    </source>
</evidence>
<dbReference type="PROSITE" id="PS00894">
    <property type="entry name" value="HTH_DEOR_1"/>
    <property type="match status" value="1"/>
</dbReference>
<keyword evidence="6" id="KW-1185">Reference proteome</keyword>
<dbReference type="EMBL" id="JBHTBS010000001">
    <property type="protein sequence ID" value="MFC7335648.1"/>
    <property type="molecule type" value="Genomic_DNA"/>
</dbReference>
<accession>A0ABW2L1U5</accession>
<keyword evidence="2 5" id="KW-0238">DNA-binding</keyword>
<sequence length="254" mass="27879">MLPPERQSIILEHLAAQGSVRTIELASALEVTDETIRKDFEALEIRGKLQRIHGGAIKPDPSRVELTLTERQMVNRESKRAIARAAAERIQPNETIFIDASSTALTLIEFLPDFPITILTNAHNVVTALAGREGDIFCTGGLYEQRSRSYIGLSAAAALQKHNIHRMFFSGSAFDLDRGVSETNSRQASFKERVIAYSEEVCLLADSSKLGQRASFFFAQPMEISTLITNDDADGSFLQSAASLNIQVVQAPAL</sequence>
<dbReference type="InterPro" id="IPR014036">
    <property type="entry name" value="DeoR-like_C"/>
</dbReference>
<dbReference type="Gene3D" id="1.10.10.10">
    <property type="entry name" value="Winged helix-like DNA-binding domain superfamily/Winged helix DNA-binding domain"/>
    <property type="match status" value="1"/>
</dbReference>
<comment type="caution">
    <text evidence="5">The sequence shown here is derived from an EMBL/GenBank/DDBJ whole genome shotgun (WGS) entry which is preliminary data.</text>
</comment>
<dbReference type="PANTHER" id="PTHR30363">
    <property type="entry name" value="HTH-TYPE TRANSCRIPTIONAL REGULATOR SRLR-RELATED"/>
    <property type="match status" value="1"/>
</dbReference>
<evidence type="ECO:0000256" key="1">
    <source>
        <dbReference type="ARBA" id="ARBA00023015"/>
    </source>
</evidence>
<dbReference type="InterPro" id="IPR036390">
    <property type="entry name" value="WH_DNA-bd_sf"/>
</dbReference>
<dbReference type="Gene3D" id="3.40.50.1360">
    <property type="match status" value="1"/>
</dbReference>
<dbReference type="SMART" id="SM00420">
    <property type="entry name" value="HTH_DEOR"/>
    <property type="match status" value="1"/>
</dbReference>
<dbReference type="PRINTS" id="PR00037">
    <property type="entry name" value="HTHLACR"/>
</dbReference>
<dbReference type="PANTHER" id="PTHR30363:SF44">
    <property type="entry name" value="AGA OPERON TRANSCRIPTIONAL REPRESSOR-RELATED"/>
    <property type="match status" value="1"/>
</dbReference>
<dbReference type="InterPro" id="IPR001034">
    <property type="entry name" value="DeoR_HTH"/>
</dbReference>
<dbReference type="SUPFAM" id="SSF46785">
    <property type="entry name" value="Winged helix' DNA-binding domain"/>
    <property type="match status" value="1"/>
</dbReference>
<protein>
    <submittedName>
        <fullName evidence="5">DeoR/GlpR family DNA-binding transcription regulator</fullName>
    </submittedName>
</protein>
<evidence type="ECO:0000259" key="4">
    <source>
        <dbReference type="PROSITE" id="PS51000"/>
    </source>
</evidence>
<evidence type="ECO:0000313" key="5">
    <source>
        <dbReference type="EMBL" id="MFC7335648.1"/>
    </source>
</evidence>
<dbReference type="InterPro" id="IPR018356">
    <property type="entry name" value="Tscrpt_reg_HTH_DeoR_CS"/>
</dbReference>
<reference evidence="6" key="1">
    <citation type="journal article" date="2019" name="Int. J. Syst. Evol. Microbiol.">
        <title>The Global Catalogue of Microorganisms (GCM) 10K type strain sequencing project: providing services to taxonomists for standard genome sequencing and annotation.</title>
        <authorList>
            <consortium name="The Broad Institute Genomics Platform"/>
            <consortium name="The Broad Institute Genome Sequencing Center for Infectious Disease"/>
            <person name="Wu L."/>
            <person name="Ma J."/>
        </authorList>
    </citation>
    <scope>NUCLEOTIDE SEQUENCE [LARGE SCALE GENOMIC DNA]</scope>
    <source>
        <strain evidence="6">CGMCC 4.1467</strain>
    </source>
</reference>
<proteinExistence type="predicted"/>